<dbReference type="Pfam" id="PF13531">
    <property type="entry name" value="SBP_bac_11"/>
    <property type="match status" value="1"/>
</dbReference>
<dbReference type="EMBL" id="SWCJ01000003">
    <property type="protein sequence ID" value="TKB56516.1"/>
    <property type="molecule type" value="Genomic_DNA"/>
</dbReference>
<keyword evidence="3" id="KW-1185">Reference proteome</keyword>
<organism evidence="2 3">
    <name type="scientific">Ferrimonas aestuarii</name>
    <dbReference type="NCBI Taxonomy" id="2569539"/>
    <lineage>
        <taxon>Bacteria</taxon>
        <taxon>Pseudomonadati</taxon>
        <taxon>Pseudomonadota</taxon>
        <taxon>Gammaproteobacteria</taxon>
        <taxon>Alteromonadales</taxon>
        <taxon>Ferrimonadaceae</taxon>
        <taxon>Ferrimonas</taxon>
    </lineage>
</organism>
<reference evidence="2 3" key="1">
    <citation type="submission" date="2019-04" db="EMBL/GenBank/DDBJ databases">
        <authorList>
            <person name="Hwang J.C."/>
        </authorList>
    </citation>
    <scope>NUCLEOTIDE SEQUENCE [LARGE SCALE GENOMIC DNA]</scope>
    <source>
        <strain evidence="2 3">IMCC35002</strain>
    </source>
</reference>
<dbReference type="RefSeq" id="WP_136862320.1">
    <property type="nucleotide sequence ID" value="NZ_SWCJ01000003.1"/>
</dbReference>
<gene>
    <name evidence="2" type="ORF">FCL42_05125</name>
</gene>
<evidence type="ECO:0000256" key="1">
    <source>
        <dbReference type="SAM" id="SignalP"/>
    </source>
</evidence>
<dbReference type="Proteomes" id="UP000305675">
    <property type="component" value="Unassembled WGS sequence"/>
</dbReference>
<dbReference type="Gene3D" id="3.40.190.10">
    <property type="entry name" value="Periplasmic binding protein-like II"/>
    <property type="match status" value="2"/>
</dbReference>
<dbReference type="SUPFAM" id="SSF53850">
    <property type="entry name" value="Periplasmic binding protein-like II"/>
    <property type="match status" value="1"/>
</dbReference>
<dbReference type="PANTHER" id="PTHR37945:SF1">
    <property type="entry name" value="EXTRACELLULAR TUNGSTATE BINDING PROTEIN"/>
    <property type="match status" value="1"/>
</dbReference>
<dbReference type="PROSITE" id="PS51257">
    <property type="entry name" value="PROKAR_LIPOPROTEIN"/>
    <property type="match status" value="1"/>
</dbReference>
<dbReference type="InterPro" id="IPR052738">
    <property type="entry name" value="ABC-Tungstate_binding"/>
</dbReference>
<dbReference type="PANTHER" id="PTHR37945">
    <property type="entry name" value="EXTRACELLULAR TUNGSTATE BINDING PROTEIN"/>
    <property type="match status" value="1"/>
</dbReference>
<feature type="signal peptide" evidence="1">
    <location>
        <begin position="1"/>
        <end position="20"/>
    </location>
</feature>
<dbReference type="AlphaFoldDB" id="A0A4U1BQ36"/>
<protein>
    <submittedName>
        <fullName evidence="2">ABC transporter substrate-binding protein</fullName>
    </submittedName>
</protein>
<keyword evidence="1" id="KW-0732">Signal</keyword>
<dbReference type="OrthoDB" id="186379at2"/>
<comment type="caution">
    <text evidence="2">The sequence shown here is derived from an EMBL/GenBank/DDBJ whole genome shotgun (WGS) entry which is preliminary data.</text>
</comment>
<name>A0A4U1BQ36_9GAMM</name>
<evidence type="ECO:0000313" key="3">
    <source>
        <dbReference type="Proteomes" id="UP000305675"/>
    </source>
</evidence>
<feature type="chain" id="PRO_5020680922" evidence="1">
    <location>
        <begin position="21"/>
        <end position="288"/>
    </location>
</feature>
<sequence length="288" mass="32046">MKFRNALLAALVAPVVFGCATTDKPEYAEAKDPKVVRVALIGGMSYAGLWPEVTSRFEAKTGYKVKTIKSSVRTKLAPLFREGKADLLTMHSGDITTDLVADGHGINMHPWTRNDIVVWGPKSDPANIRGLTDGAEAMRRIAESQSNWIDFRGIGPRELGHSLWKKAGIKPMGDWVLKDDLKKGPNLLSQVADKQAYIITGRMPVFVGKWKADPRMEILVDKDPTMRRPYIVMEANPIRHPGVNYEGAKALSEFLRSDEIQQFLLTFDGKVNDGTPLFYPVWPTLAVN</sequence>
<evidence type="ECO:0000313" key="2">
    <source>
        <dbReference type="EMBL" id="TKB56516.1"/>
    </source>
</evidence>
<proteinExistence type="predicted"/>
<accession>A0A4U1BQ36</accession>